<feature type="repeat" description="HEAT" evidence="6">
    <location>
        <begin position="388"/>
        <end position="426"/>
    </location>
</feature>
<dbReference type="InterPro" id="IPR000357">
    <property type="entry name" value="HEAT"/>
</dbReference>
<feature type="compositionally biased region" description="Polar residues" evidence="7">
    <location>
        <begin position="583"/>
        <end position="594"/>
    </location>
</feature>
<dbReference type="Gene3D" id="1.10.510.10">
    <property type="entry name" value="Transferase(Phosphotransferase) domain 1"/>
    <property type="match status" value="1"/>
</dbReference>
<evidence type="ECO:0000256" key="4">
    <source>
        <dbReference type="ARBA" id="ARBA00042347"/>
    </source>
</evidence>
<evidence type="ECO:0000256" key="7">
    <source>
        <dbReference type="SAM" id="MobiDB-lite"/>
    </source>
</evidence>
<dbReference type="GO" id="GO:0004672">
    <property type="term" value="F:protein kinase activity"/>
    <property type="evidence" value="ECO:0007669"/>
    <property type="project" value="InterPro"/>
</dbReference>
<dbReference type="InterPro" id="IPR011009">
    <property type="entry name" value="Kinase-like_dom_sf"/>
</dbReference>
<feature type="compositionally biased region" description="Polar residues" evidence="7">
    <location>
        <begin position="655"/>
        <end position="672"/>
    </location>
</feature>
<feature type="compositionally biased region" description="Basic and acidic residues" evidence="7">
    <location>
        <begin position="777"/>
        <end position="800"/>
    </location>
</feature>
<keyword evidence="1" id="KW-0677">Repeat</keyword>
<dbReference type="GO" id="GO:0005524">
    <property type="term" value="F:ATP binding"/>
    <property type="evidence" value="ECO:0007669"/>
    <property type="project" value="InterPro"/>
</dbReference>
<evidence type="ECO:0000256" key="2">
    <source>
        <dbReference type="ARBA" id="ARBA00038349"/>
    </source>
</evidence>
<dbReference type="Gene3D" id="1.25.10.10">
    <property type="entry name" value="Leucine-rich Repeat Variant"/>
    <property type="match status" value="1"/>
</dbReference>
<feature type="domain" description="Protein kinase" evidence="8">
    <location>
        <begin position="15"/>
        <end position="376"/>
    </location>
</feature>
<dbReference type="InterPro" id="IPR051177">
    <property type="entry name" value="CIK-Related_Protein"/>
</dbReference>
<dbReference type="PANTHER" id="PTHR12984:SF3">
    <property type="entry name" value="N-TERMINAL KINASE-LIKE PROTEIN"/>
    <property type="match status" value="1"/>
</dbReference>
<dbReference type="PANTHER" id="PTHR12984">
    <property type="entry name" value="SCY1-RELATED S/T PROTEIN KINASE-LIKE"/>
    <property type="match status" value="1"/>
</dbReference>
<evidence type="ECO:0000256" key="3">
    <source>
        <dbReference type="ARBA" id="ARBA00040972"/>
    </source>
</evidence>
<dbReference type="SUPFAM" id="SSF56112">
    <property type="entry name" value="Protein kinase-like (PK-like)"/>
    <property type="match status" value="1"/>
</dbReference>
<dbReference type="PROSITE" id="PS50011">
    <property type="entry name" value="PROTEIN_KINASE_DOM"/>
    <property type="match status" value="1"/>
</dbReference>
<keyword evidence="9" id="KW-0808">Transferase</keyword>
<feature type="compositionally biased region" description="Polar residues" evidence="7">
    <location>
        <begin position="688"/>
        <end position="701"/>
    </location>
</feature>
<evidence type="ECO:0000256" key="6">
    <source>
        <dbReference type="PROSITE-ProRule" id="PRU00103"/>
    </source>
</evidence>
<keyword evidence="9" id="KW-0418">Kinase</keyword>
<dbReference type="Gene3D" id="3.30.200.20">
    <property type="entry name" value="Phosphorylase Kinase, domain 1"/>
    <property type="match status" value="1"/>
</dbReference>
<evidence type="ECO:0000256" key="5">
    <source>
        <dbReference type="ARBA" id="ARBA00056114"/>
    </source>
</evidence>
<dbReference type="InterPro" id="IPR011989">
    <property type="entry name" value="ARM-like"/>
</dbReference>
<evidence type="ECO:0000259" key="8">
    <source>
        <dbReference type="PROSITE" id="PS50011"/>
    </source>
</evidence>
<reference evidence="9" key="1">
    <citation type="journal article" date="2017" name="Ticks Tick Borne Dis.">
        <title>An insight into the sialome of Hyalomma excavatum.</title>
        <authorList>
            <person name="Ribeiro J.M."/>
            <person name="Slovak M."/>
            <person name="Francischetti I.M."/>
        </authorList>
    </citation>
    <scope>NUCLEOTIDE SEQUENCE</scope>
    <source>
        <strain evidence="9">Samish</strain>
        <tissue evidence="9">Salivary glands</tissue>
    </source>
</reference>
<evidence type="ECO:0000313" key="9">
    <source>
        <dbReference type="EMBL" id="JAP65208.1"/>
    </source>
</evidence>
<name>A0A131XGI6_9ACAR</name>
<evidence type="ECO:0000256" key="1">
    <source>
        <dbReference type="ARBA" id="ARBA00022737"/>
    </source>
</evidence>
<dbReference type="Pfam" id="PF00069">
    <property type="entry name" value="Pkinase"/>
    <property type="match status" value="1"/>
</dbReference>
<dbReference type="Pfam" id="PF02985">
    <property type="entry name" value="HEAT"/>
    <property type="match status" value="1"/>
</dbReference>
<dbReference type="AlphaFoldDB" id="A0A131XGI6"/>
<feature type="compositionally biased region" description="Acidic residues" evidence="7">
    <location>
        <begin position="674"/>
        <end position="687"/>
    </location>
</feature>
<protein>
    <recommendedName>
        <fullName evidence="3">N-terminal kinase-like protein</fullName>
    </recommendedName>
    <alternativeName>
        <fullName evidence="4">SCY1-like protein 1</fullName>
    </alternativeName>
</protein>
<feature type="compositionally biased region" description="Polar residues" evidence="7">
    <location>
        <begin position="743"/>
        <end position="756"/>
    </location>
</feature>
<organism evidence="9">
    <name type="scientific">Hyalomma excavatum</name>
    <dbReference type="NCBI Taxonomy" id="257692"/>
    <lineage>
        <taxon>Eukaryota</taxon>
        <taxon>Metazoa</taxon>
        <taxon>Ecdysozoa</taxon>
        <taxon>Arthropoda</taxon>
        <taxon>Chelicerata</taxon>
        <taxon>Arachnida</taxon>
        <taxon>Acari</taxon>
        <taxon>Parasitiformes</taxon>
        <taxon>Ixodida</taxon>
        <taxon>Ixodoidea</taxon>
        <taxon>Ixodidae</taxon>
        <taxon>Hyalomminae</taxon>
        <taxon>Hyalomma</taxon>
    </lineage>
</organism>
<comment type="similarity">
    <text evidence="2">Belongs to the protein kinase superfamily.</text>
</comment>
<dbReference type="EMBL" id="GEFH01003373">
    <property type="protein sequence ID" value="JAP65208.1"/>
    <property type="molecule type" value="mRNA"/>
</dbReference>
<sequence>MWSFFARDPAKDFGYEIGDLVPGLEEKSIWQLHKGKKKGGDQDVSVFVFEAKTGYESLLDTAKASVKRLKTLRHPNVLQYVDSLETEKVVYLVTECVEPLVTHLEAQKKDEEKKLGASWGLYQVTKGLGFLTGDCGLSHNNICTSSIYVNRAGEWKIGGVEYMCPVTESPPRKSLSALDVYMPPELKDSSTSHKRHGPKWARDSWGLGCLMWEVFNGPLLKPSCLESPGKIPKALTPAFNQLTNSNVSSRPSPADVLTRCRSTGGFFKNSFVDTMLFIEEIQIKDSTEKNRFFTGLTSVMDNFPSNVCKYKILPQLINAFEFGDAGSAVLTPLFKIGKLLDAEEFKKKIVPCVVKLFSSKDRATRARLLQQVDQFVDYLSNDVLNQEVFPHVVQGFSDTNPTIREQTVKAIVHLAPKLSYNNLNEEVMKHFARLQARDEQGGIRTNTTVCLGKIASHLHPQVRQKVLIVAFTRAMRDPFHPSRMAAILALSATQGYFTLKDCATKVLPALCALTMDPEKTVRDHAFRAIKGFLGKLEKVSEDPSLAEQMEADVNAASSSVPSSLAASWAGWAVTSLTSKFYRSKPSAGSPTPGATASGEPQSQQQSSNAASPSTEGPASLNRRTSEDASVDSGSGGDDKWDDQDDWGDMEDDTKGNTGKSGASSKEPVSSAQDGWDDGGWESFEEEPTNPSEARSSKSTFESKPAPDTRPASSSNWGITRDAEEDFFSSATRLGATKQAPKLTATSPKQSPSSENAWENDDWDNWGTGKGTTLSGKGDSKSEESRQQREARRQQRQKELQERRAARQALLRAVILHITVTHLGFFHSFLLHTLGLKKPPLLAFHWCQNEESSQKVPPKGSQSWTRLLMAPGRRGVWCPDLARCVHHRNEPWAVTAFP</sequence>
<dbReference type="InterPro" id="IPR000719">
    <property type="entry name" value="Prot_kinase_dom"/>
</dbReference>
<proteinExistence type="evidence at transcript level"/>
<dbReference type="InterPro" id="IPR021133">
    <property type="entry name" value="HEAT_type_2"/>
</dbReference>
<feature type="compositionally biased region" description="Low complexity" evidence="7">
    <location>
        <begin position="600"/>
        <end position="613"/>
    </location>
</feature>
<dbReference type="SUPFAM" id="SSF48371">
    <property type="entry name" value="ARM repeat"/>
    <property type="match status" value="1"/>
</dbReference>
<accession>A0A131XGI6</accession>
<feature type="region of interest" description="Disordered" evidence="7">
    <location>
        <begin position="583"/>
        <end position="800"/>
    </location>
</feature>
<feature type="compositionally biased region" description="Acidic residues" evidence="7">
    <location>
        <begin position="639"/>
        <end position="651"/>
    </location>
</feature>
<dbReference type="InterPro" id="IPR016024">
    <property type="entry name" value="ARM-type_fold"/>
</dbReference>
<comment type="function">
    <text evidence="5">Regulates COPI-mediated retrograde protein traffic at the interface between the Golgi apparatus and the endoplasmic reticulum. Involved in the maintenance of the Golgi apparatus morphology.</text>
</comment>
<dbReference type="PROSITE" id="PS50077">
    <property type="entry name" value="HEAT_REPEAT"/>
    <property type="match status" value="1"/>
</dbReference>